<sequence length="424" mass="45795">MRGVIVAIAALAIGAPTLIVLTAPPVARHRAPRAVPQRIVSKAELPPVEPVAFQDLEPADARAFNAAVPFVDGPNPAARPFKFPGDDIQRARAIDCMAAAVLYEAGDDPAGQRAVAQVVINRVRHPAFPKTICGVVFQGAERSTGCQFTFTCDDALVRHRWVDAQWVRARQVATASLTGAVYKPVGYATHYHTDWVVPYWQSSLDKIAAVNTHLFFRWTGWWGTPPAFNRHVSADEPVIAALAAYSDAHKGAITLATSEDLYVDPVAAATPLPTALASEENSFLLTLDTKRISPDGFAQLAARTCGDRPYCKVMAWADKAKTPAALPLQPAQIQAMAFSYLRDRASGFEKALWNCTEFRRADSSQCMKQQIYVPTGRSAESFRLEALPGATRASPAVATVPELAGVRRKIEGPTAKATPVSEGK</sequence>
<keyword evidence="3" id="KW-1185">Reference proteome</keyword>
<organism evidence="2 3">
    <name type="scientific">Sphingomonas psychrolutea</name>
    <dbReference type="NCBI Taxonomy" id="1259676"/>
    <lineage>
        <taxon>Bacteria</taxon>
        <taxon>Pseudomonadati</taxon>
        <taxon>Pseudomonadota</taxon>
        <taxon>Alphaproteobacteria</taxon>
        <taxon>Sphingomonadales</taxon>
        <taxon>Sphingomonadaceae</taxon>
        <taxon>Sphingomonas</taxon>
    </lineage>
</organism>
<dbReference type="Proteomes" id="UP000618591">
    <property type="component" value="Unassembled WGS sequence"/>
</dbReference>
<gene>
    <name evidence="2" type="ORF">GCM10011395_19230</name>
</gene>
<name>A0ABQ1GSK8_9SPHN</name>
<dbReference type="Pfam" id="PF07486">
    <property type="entry name" value="Hydrolase_2"/>
    <property type="match status" value="1"/>
</dbReference>
<reference evidence="3" key="1">
    <citation type="journal article" date="2019" name="Int. J. Syst. Evol. Microbiol.">
        <title>The Global Catalogue of Microorganisms (GCM) 10K type strain sequencing project: providing services to taxonomists for standard genome sequencing and annotation.</title>
        <authorList>
            <consortium name="The Broad Institute Genomics Platform"/>
            <consortium name="The Broad Institute Genome Sequencing Center for Infectious Disease"/>
            <person name="Wu L."/>
            <person name="Ma J."/>
        </authorList>
    </citation>
    <scope>NUCLEOTIDE SEQUENCE [LARGE SCALE GENOMIC DNA]</scope>
    <source>
        <strain evidence="3">CGMCC 1.10106</strain>
    </source>
</reference>
<feature type="domain" description="Cell wall hydrolase SleB" evidence="1">
    <location>
        <begin position="107"/>
        <end position="216"/>
    </location>
</feature>
<evidence type="ECO:0000313" key="2">
    <source>
        <dbReference type="EMBL" id="GGA49074.1"/>
    </source>
</evidence>
<dbReference type="InterPro" id="IPR042047">
    <property type="entry name" value="SleB_dom1"/>
</dbReference>
<proteinExistence type="predicted"/>
<evidence type="ECO:0000313" key="3">
    <source>
        <dbReference type="Proteomes" id="UP000618591"/>
    </source>
</evidence>
<dbReference type="Gene3D" id="1.10.10.2520">
    <property type="entry name" value="Cell wall hydrolase SleB, domain 1"/>
    <property type="match status" value="1"/>
</dbReference>
<dbReference type="RefSeq" id="WP_188447023.1">
    <property type="nucleotide sequence ID" value="NZ_BMDW01000010.1"/>
</dbReference>
<dbReference type="EMBL" id="BMDW01000010">
    <property type="protein sequence ID" value="GGA49074.1"/>
    <property type="molecule type" value="Genomic_DNA"/>
</dbReference>
<accession>A0ABQ1GSK8</accession>
<protein>
    <recommendedName>
        <fullName evidence="1">Cell wall hydrolase SleB domain-containing protein</fullName>
    </recommendedName>
</protein>
<evidence type="ECO:0000259" key="1">
    <source>
        <dbReference type="Pfam" id="PF07486"/>
    </source>
</evidence>
<comment type="caution">
    <text evidence="2">The sequence shown here is derived from an EMBL/GenBank/DDBJ whole genome shotgun (WGS) entry which is preliminary data.</text>
</comment>
<dbReference type="InterPro" id="IPR011105">
    <property type="entry name" value="Cell_wall_hydrolase_SleB"/>
</dbReference>